<organism evidence="1 2">
    <name type="scientific">Microbacter margulisiae</name>
    <dbReference type="NCBI Taxonomy" id="1350067"/>
    <lineage>
        <taxon>Bacteria</taxon>
        <taxon>Pseudomonadati</taxon>
        <taxon>Bacteroidota</taxon>
        <taxon>Bacteroidia</taxon>
        <taxon>Bacteroidales</taxon>
        <taxon>Porphyromonadaceae</taxon>
        <taxon>Microbacter</taxon>
    </lineage>
</organism>
<dbReference type="AlphaFoldDB" id="A0A7W5H313"/>
<evidence type="ECO:0000313" key="1">
    <source>
        <dbReference type="EMBL" id="MBB3188345.1"/>
    </source>
</evidence>
<dbReference type="Gene3D" id="2.60.40.3080">
    <property type="match status" value="1"/>
</dbReference>
<dbReference type="InterPro" id="IPR021638">
    <property type="entry name" value="DUF3244"/>
</dbReference>
<dbReference type="RefSeq" id="WP_183414100.1">
    <property type="nucleotide sequence ID" value="NZ_JACHYB010000002.1"/>
</dbReference>
<evidence type="ECO:0000313" key="2">
    <source>
        <dbReference type="Proteomes" id="UP000544222"/>
    </source>
</evidence>
<comment type="caution">
    <text evidence="1">The sequence shown here is derived from an EMBL/GenBank/DDBJ whole genome shotgun (WGS) entry which is preliminary data.</text>
</comment>
<accession>A0A7W5H313</accession>
<proteinExistence type="predicted"/>
<dbReference type="Proteomes" id="UP000544222">
    <property type="component" value="Unassembled WGS sequence"/>
</dbReference>
<sequence length="123" mass="13356">MKTYKSFLFPILIIVLLMIYPESSRGDDPTNPNPPIKTQSTQIYTPCLVSQDGSVITVEFTANCGYVTISLVDSFNNIVYETSMIGSVDSSMAINTAGWTSGTYILVVTNDSGAIFTINVDIP</sequence>
<evidence type="ECO:0008006" key="3">
    <source>
        <dbReference type="Google" id="ProtNLM"/>
    </source>
</evidence>
<dbReference type="EMBL" id="JACHYB010000002">
    <property type="protein sequence ID" value="MBB3188345.1"/>
    <property type="molecule type" value="Genomic_DNA"/>
</dbReference>
<dbReference type="Pfam" id="PF11589">
    <property type="entry name" value="DUF3244"/>
    <property type="match status" value="1"/>
</dbReference>
<gene>
    <name evidence="1" type="ORF">FHX64_002543</name>
</gene>
<keyword evidence="2" id="KW-1185">Reference proteome</keyword>
<reference evidence="1 2" key="1">
    <citation type="submission" date="2020-08" db="EMBL/GenBank/DDBJ databases">
        <title>Genomic Encyclopedia of Type Strains, Phase IV (KMG-IV): sequencing the most valuable type-strain genomes for metagenomic binning, comparative biology and taxonomic classification.</title>
        <authorList>
            <person name="Goeker M."/>
        </authorList>
    </citation>
    <scope>NUCLEOTIDE SEQUENCE [LARGE SCALE GENOMIC DNA]</scope>
    <source>
        <strain evidence="1 2">DSM 27471</strain>
    </source>
</reference>
<protein>
    <recommendedName>
        <fullName evidence="3">Por secretion system C-terminal sorting domain-containing protein</fullName>
    </recommendedName>
</protein>
<name>A0A7W5H313_9PORP</name>